<dbReference type="PANTHER" id="PTHR35936">
    <property type="entry name" value="MEMBRANE-BOUND LYTIC MUREIN TRANSGLYCOSYLASE F"/>
    <property type="match status" value="1"/>
</dbReference>
<comment type="caution">
    <text evidence="5">The sequence shown here is derived from an EMBL/GenBank/DDBJ whole genome shotgun (WGS) entry which is preliminary data.</text>
</comment>
<reference evidence="5" key="1">
    <citation type="submission" date="2020-04" db="EMBL/GenBank/DDBJ databases">
        <title>Deep metagenomics examines the oral microbiome during advanced dental caries in children, revealing novel taxa and co-occurrences with host molecules.</title>
        <authorList>
            <person name="Baker J.L."/>
            <person name="Morton J.T."/>
            <person name="Dinis M."/>
            <person name="Alvarez R."/>
            <person name="Tran N.C."/>
            <person name="Knight R."/>
            <person name="Edlund A."/>
        </authorList>
    </citation>
    <scope>NUCLEOTIDE SEQUENCE</scope>
    <source>
        <strain evidence="5">JCVI_24_bin.2</strain>
    </source>
</reference>
<protein>
    <submittedName>
        <fullName evidence="5">Transporter substrate-binding domain-containing protein</fullName>
    </submittedName>
</protein>
<dbReference type="SUPFAM" id="SSF53850">
    <property type="entry name" value="Periplasmic binding protein-like II"/>
    <property type="match status" value="1"/>
</dbReference>
<proteinExistence type="inferred from homology"/>
<dbReference type="Gene3D" id="3.40.190.10">
    <property type="entry name" value="Periplasmic binding protein-like II"/>
    <property type="match status" value="2"/>
</dbReference>
<gene>
    <name evidence="5" type="ORF">HXM93_08360</name>
</gene>
<evidence type="ECO:0000259" key="4">
    <source>
        <dbReference type="Pfam" id="PF00497"/>
    </source>
</evidence>
<dbReference type="InterPro" id="IPR001638">
    <property type="entry name" value="Solute-binding_3/MltF_N"/>
</dbReference>
<comment type="subcellular location">
    <subcellularLocation>
        <location evidence="1">Cell envelope</location>
    </subcellularLocation>
</comment>
<dbReference type="Proteomes" id="UP000709351">
    <property type="component" value="Unassembled WGS sequence"/>
</dbReference>
<evidence type="ECO:0000313" key="5">
    <source>
        <dbReference type="EMBL" id="MBF1284521.1"/>
    </source>
</evidence>
<dbReference type="InterPro" id="IPR018313">
    <property type="entry name" value="SBP_3_CS"/>
</dbReference>
<sequence>MTMWRKMMEKGKWTSVLVLGVLALTTLALTACGGKKAEQASSFTVGFDQEFPPMGFVAEDGSYTGYDLELAEEVAKRLNLKFVAKPINWDGKDLELNSGNIDCIWNGFSMNGREENYTFVGPYMANKQVFVVKADSNIGTLSDLAGK</sequence>
<accession>A0A930GYD2</accession>
<dbReference type="AlphaFoldDB" id="A0A930GYD2"/>
<feature type="domain" description="Solute-binding protein family 3/N-terminal" evidence="4">
    <location>
        <begin position="44"/>
        <end position="137"/>
    </location>
</feature>
<keyword evidence="3" id="KW-0732">Signal</keyword>
<organism evidence="5 6">
    <name type="scientific">Oribacterium parvum</name>
    <dbReference type="NCBI Taxonomy" id="1501329"/>
    <lineage>
        <taxon>Bacteria</taxon>
        <taxon>Bacillati</taxon>
        <taxon>Bacillota</taxon>
        <taxon>Clostridia</taxon>
        <taxon>Lachnospirales</taxon>
        <taxon>Lachnospiraceae</taxon>
        <taxon>Oribacterium</taxon>
    </lineage>
</organism>
<name>A0A930GYD2_9FIRM</name>
<dbReference type="EMBL" id="JABZRD010000560">
    <property type="protein sequence ID" value="MBF1284521.1"/>
    <property type="molecule type" value="Genomic_DNA"/>
</dbReference>
<dbReference type="PROSITE" id="PS51257">
    <property type="entry name" value="PROKAR_LIPOPROTEIN"/>
    <property type="match status" value="1"/>
</dbReference>
<comment type="similarity">
    <text evidence="2">Belongs to the bacterial solute-binding protein 3 family.</text>
</comment>
<dbReference type="Pfam" id="PF00497">
    <property type="entry name" value="SBP_bac_3"/>
    <property type="match status" value="1"/>
</dbReference>
<dbReference type="PANTHER" id="PTHR35936:SF34">
    <property type="entry name" value="ABC TRANSPORTER EXTRACELLULAR-BINDING PROTEIN YCKB-RELATED"/>
    <property type="match status" value="1"/>
</dbReference>
<dbReference type="PROSITE" id="PS01039">
    <property type="entry name" value="SBP_BACTERIAL_3"/>
    <property type="match status" value="1"/>
</dbReference>
<feature type="non-terminal residue" evidence="5">
    <location>
        <position position="147"/>
    </location>
</feature>
<evidence type="ECO:0000256" key="3">
    <source>
        <dbReference type="ARBA" id="ARBA00022729"/>
    </source>
</evidence>
<dbReference type="GO" id="GO:0030313">
    <property type="term" value="C:cell envelope"/>
    <property type="evidence" value="ECO:0007669"/>
    <property type="project" value="UniProtKB-SubCell"/>
</dbReference>
<evidence type="ECO:0000313" key="6">
    <source>
        <dbReference type="Proteomes" id="UP000709351"/>
    </source>
</evidence>
<evidence type="ECO:0000256" key="1">
    <source>
        <dbReference type="ARBA" id="ARBA00004196"/>
    </source>
</evidence>
<evidence type="ECO:0000256" key="2">
    <source>
        <dbReference type="ARBA" id="ARBA00010333"/>
    </source>
</evidence>